<feature type="region of interest" description="Disordered" evidence="1">
    <location>
        <begin position="107"/>
        <end position="175"/>
    </location>
</feature>
<gene>
    <name evidence="2" type="ORF">Vafri_18521</name>
</gene>
<evidence type="ECO:0000256" key="1">
    <source>
        <dbReference type="SAM" id="MobiDB-lite"/>
    </source>
</evidence>
<organism evidence="2 3">
    <name type="scientific">Volvox africanus</name>
    <dbReference type="NCBI Taxonomy" id="51714"/>
    <lineage>
        <taxon>Eukaryota</taxon>
        <taxon>Viridiplantae</taxon>
        <taxon>Chlorophyta</taxon>
        <taxon>core chlorophytes</taxon>
        <taxon>Chlorophyceae</taxon>
        <taxon>CS clade</taxon>
        <taxon>Chlamydomonadales</taxon>
        <taxon>Volvocaceae</taxon>
        <taxon>Volvox</taxon>
    </lineage>
</organism>
<keyword evidence="3" id="KW-1185">Reference proteome</keyword>
<feature type="region of interest" description="Disordered" evidence="1">
    <location>
        <begin position="27"/>
        <end position="49"/>
    </location>
</feature>
<name>A0A8J4F8H4_9CHLO</name>
<sequence length="323" mass="33064">MEPLGSAQAPVLIGNIWDGAALGGSRGPDPLGSLGGDPTLGGSRAAVSAGDPRGGAHIGCSRVTASGLADWVGNRGAAEPWSQLRGSRPVRAPTGWCSLRSLCGRQTHHGTRGAAGTDGVGATGKPESEGTSGGVTGSKRADQQSAGAFAGSDPDGPFTGTGGARNPGRKPGWAGEQQASLLTAALMMMLEKQVTALRCKDSVGLARSPALRRHGRQEWCRLTREWSSHREAGGAEAMQDAGTRRILGTSGVQMVRCRWAGRRTWNAWESRTWEGVNFIPPSKWEGSGRGGLGAAGCKAASPSDGMVEQFSVAGGLSHAGCGS</sequence>
<dbReference type="Proteomes" id="UP000747399">
    <property type="component" value="Unassembled WGS sequence"/>
</dbReference>
<evidence type="ECO:0000313" key="2">
    <source>
        <dbReference type="EMBL" id="GIL64623.1"/>
    </source>
</evidence>
<protein>
    <submittedName>
        <fullName evidence="2">Uncharacterized protein</fullName>
    </submittedName>
</protein>
<reference evidence="2" key="1">
    <citation type="journal article" date="2021" name="Proc. Natl. Acad. Sci. U.S.A.">
        <title>Three genomes in the algal genus Volvox reveal the fate of a haploid sex-determining region after a transition to homothallism.</title>
        <authorList>
            <person name="Yamamoto K."/>
            <person name="Hamaji T."/>
            <person name="Kawai-Toyooka H."/>
            <person name="Matsuzaki R."/>
            <person name="Takahashi F."/>
            <person name="Nishimura Y."/>
            <person name="Kawachi M."/>
            <person name="Noguchi H."/>
            <person name="Minakuchi Y."/>
            <person name="Umen J.G."/>
            <person name="Toyoda A."/>
            <person name="Nozaki H."/>
        </authorList>
    </citation>
    <scope>NUCLEOTIDE SEQUENCE</scope>
    <source>
        <strain evidence="2">NIES-3780</strain>
    </source>
</reference>
<dbReference type="AlphaFoldDB" id="A0A8J4F8H4"/>
<accession>A0A8J4F8H4</accession>
<proteinExistence type="predicted"/>
<comment type="caution">
    <text evidence="2">The sequence shown here is derived from an EMBL/GenBank/DDBJ whole genome shotgun (WGS) entry which is preliminary data.</text>
</comment>
<evidence type="ECO:0000313" key="3">
    <source>
        <dbReference type="Proteomes" id="UP000747399"/>
    </source>
</evidence>
<dbReference type="EMBL" id="BNCO01000068">
    <property type="protein sequence ID" value="GIL64623.1"/>
    <property type="molecule type" value="Genomic_DNA"/>
</dbReference>